<accession>A0A1M6UX77</accession>
<evidence type="ECO:0000256" key="6">
    <source>
        <dbReference type="ARBA" id="ARBA00022692"/>
    </source>
</evidence>
<dbReference type="SUPFAM" id="SSF158472">
    <property type="entry name" value="HAMP domain-like"/>
    <property type="match status" value="1"/>
</dbReference>
<keyword evidence="7 14" id="KW-0418">Kinase</keyword>
<name>A0A1M6UX77_REIAG</name>
<dbReference type="Pfam" id="PF00672">
    <property type="entry name" value="HAMP"/>
    <property type="match status" value="1"/>
</dbReference>
<dbReference type="InterPro" id="IPR003661">
    <property type="entry name" value="HisK_dim/P_dom"/>
</dbReference>
<dbReference type="SMART" id="SM00387">
    <property type="entry name" value="HATPase_c"/>
    <property type="match status" value="1"/>
</dbReference>
<keyword evidence="5" id="KW-0808">Transferase</keyword>
<dbReference type="Gene3D" id="6.10.340.10">
    <property type="match status" value="1"/>
</dbReference>
<dbReference type="InterPro" id="IPR036097">
    <property type="entry name" value="HisK_dim/P_sf"/>
</dbReference>
<dbReference type="Gene3D" id="1.10.287.130">
    <property type="match status" value="1"/>
</dbReference>
<proteinExistence type="predicted"/>
<sequence length="452" mass="50972">MIRLRVAILFSFLTGLALLFFMSLVYFTSKDNMEDNFFDDLMDKANLEGEVLLEKDELAAEIYQEIILSHSVKLTEERLYVIPVSDTLGSIAEGVLEREVLRETLRHGEHRYYKDTQQWVSLFYTDNQGDFIILLTAVDDESEEELSDLVSSMLSGLVLTMIVQFLVGWFFAKNITFPIVTLAAQLKEINASKLSSRVVVSERNDEVRQLEVTLNEMLDRLEKGFDLQKKFLANASHELKTPLTIISGQSDVALQRTRTVEEYQGFLQVVMTETDKLAQIIADLIQLTEVSTGGSKYFEKTSFRVEDVILELQAFMFRYLGQDRIKVNYESEEESCQLVGNKNWLIIAFSNIAKNALKFSDNQAVLLHIGFDAKDHTVSIAFEDRGIGIPKEDLPMIADPFFRAMNVGAIPGSGIGLSIVNEIVKLHEGQMHITSELGVGTTVRVVLPLAEG</sequence>
<evidence type="ECO:0000256" key="5">
    <source>
        <dbReference type="ARBA" id="ARBA00022679"/>
    </source>
</evidence>
<comment type="catalytic activity">
    <reaction evidence="1">
        <text>ATP + protein L-histidine = ADP + protein N-phospho-L-histidine.</text>
        <dbReference type="EC" id="2.7.13.3"/>
    </reaction>
</comment>
<dbReference type="SUPFAM" id="SSF55874">
    <property type="entry name" value="ATPase domain of HSP90 chaperone/DNA topoisomerase II/histidine kinase"/>
    <property type="match status" value="1"/>
</dbReference>
<evidence type="ECO:0000256" key="9">
    <source>
        <dbReference type="ARBA" id="ARBA00023012"/>
    </source>
</evidence>
<evidence type="ECO:0000313" key="15">
    <source>
        <dbReference type="Proteomes" id="UP000184474"/>
    </source>
</evidence>
<dbReference type="GO" id="GO:0000155">
    <property type="term" value="F:phosphorelay sensor kinase activity"/>
    <property type="evidence" value="ECO:0007669"/>
    <property type="project" value="InterPro"/>
</dbReference>
<dbReference type="RefSeq" id="WP_084190622.1">
    <property type="nucleotide sequence ID" value="NZ_FRAA01000008.1"/>
</dbReference>
<dbReference type="GO" id="GO:0005886">
    <property type="term" value="C:plasma membrane"/>
    <property type="evidence" value="ECO:0007669"/>
    <property type="project" value="TreeGrafter"/>
</dbReference>
<dbReference type="PANTHER" id="PTHR45436">
    <property type="entry name" value="SENSOR HISTIDINE KINASE YKOH"/>
    <property type="match status" value="1"/>
</dbReference>
<feature type="transmembrane region" description="Helical" evidence="11">
    <location>
        <begin position="149"/>
        <end position="172"/>
    </location>
</feature>
<dbReference type="Pfam" id="PF02518">
    <property type="entry name" value="HATPase_c"/>
    <property type="match status" value="1"/>
</dbReference>
<feature type="transmembrane region" description="Helical" evidence="11">
    <location>
        <begin position="7"/>
        <end position="27"/>
    </location>
</feature>
<dbReference type="InterPro" id="IPR003660">
    <property type="entry name" value="HAMP_dom"/>
</dbReference>
<dbReference type="PRINTS" id="PR00344">
    <property type="entry name" value="BCTRLSENSOR"/>
</dbReference>
<keyword evidence="4" id="KW-0597">Phosphoprotein</keyword>
<keyword evidence="9" id="KW-0902">Two-component regulatory system</keyword>
<dbReference type="PROSITE" id="PS50109">
    <property type="entry name" value="HIS_KIN"/>
    <property type="match status" value="1"/>
</dbReference>
<dbReference type="STRING" id="156994.SAMN04488028_10831"/>
<dbReference type="CDD" id="cd00082">
    <property type="entry name" value="HisKA"/>
    <property type="match status" value="1"/>
</dbReference>
<dbReference type="PANTHER" id="PTHR45436:SF5">
    <property type="entry name" value="SENSOR HISTIDINE KINASE TRCS"/>
    <property type="match status" value="1"/>
</dbReference>
<evidence type="ECO:0000256" key="1">
    <source>
        <dbReference type="ARBA" id="ARBA00000085"/>
    </source>
</evidence>
<reference evidence="15" key="1">
    <citation type="submission" date="2016-11" db="EMBL/GenBank/DDBJ databases">
        <authorList>
            <person name="Varghese N."/>
            <person name="Submissions S."/>
        </authorList>
    </citation>
    <scope>NUCLEOTIDE SEQUENCE [LARGE SCALE GENOMIC DNA]</scope>
    <source>
        <strain evidence="15">DSM 26134</strain>
    </source>
</reference>
<feature type="domain" description="HAMP" evidence="13">
    <location>
        <begin position="173"/>
        <end position="226"/>
    </location>
</feature>
<evidence type="ECO:0000256" key="7">
    <source>
        <dbReference type="ARBA" id="ARBA00022777"/>
    </source>
</evidence>
<dbReference type="Gene3D" id="3.30.565.10">
    <property type="entry name" value="Histidine kinase-like ATPase, C-terminal domain"/>
    <property type="match status" value="1"/>
</dbReference>
<dbReference type="Pfam" id="PF00512">
    <property type="entry name" value="HisKA"/>
    <property type="match status" value="1"/>
</dbReference>
<dbReference type="InterPro" id="IPR050428">
    <property type="entry name" value="TCS_sensor_his_kinase"/>
</dbReference>
<feature type="domain" description="Histidine kinase" evidence="12">
    <location>
        <begin position="234"/>
        <end position="451"/>
    </location>
</feature>
<dbReference type="InterPro" id="IPR003594">
    <property type="entry name" value="HATPase_dom"/>
</dbReference>
<keyword evidence="6 11" id="KW-0812">Transmembrane</keyword>
<dbReference type="CDD" id="cd06225">
    <property type="entry name" value="HAMP"/>
    <property type="match status" value="1"/>
</dbReference>
<dbReference type="SUPFAM" id="SSF47384">
    <property type="entry name" value="Homodimeric domain of signal transducing histidine kinase"/>
    <property type="match status" value="1"/>
</dbReference>
<evidence type="ECO:0000256" key="2">
    <source>
        <dbReference type="ARBA" id="ARBA00004370"/>
    </source>
</evidence>
<organism evidence="14 15">
    <name type="scientific">Reichenbachiella agariperforans</name>
    <dbReference type="NCBI Taxonomy" id="156994"/>
    <lineage>
        <taxon>Bacteria</taxon>
        <taxon>Pseudomonadati</taxon>
        <taxon>Bacteroidota</taxon>
        <taxon>Cytophagia</taxon>
        <taxon>Cytophagales</taxon>
        <taxon>Reichenbachiellaceae</taxon>
        <taxon>Reichenbachiella</taxon>
    </lineage>
</organism>
<dbReference type="EMBL" id="FRAA01000008">
    <property type="protein sequence ID" value="SHK73790.1"/>
    <property type="molecule type" value="Genomic_DNA"/>
</dbReference>
<dbReference type="InterPro" id="IPR005467">
    <property type="entry name" value="His_kinase_dom"/>
</dbReference>
<evidence type="ECO:0000259" key="13">
    <source>
        <dbReference type="PROSITE" id="PS50885"/>
    </source>
</evidence>
<evidence type="ECO:0000256" key="4">
    <source>
        <dbReference type="ARBA" id="ARBA00022553"/>
    </source>
</evidence>
<protein>
    <recommendedName>
        <fullName evidence="3">histidine kinase</fullName>
        <ecNumber evidence="3">2.7.13.3</ecNumber>
    </recommendedName>
</protein>
<dbReference type="FunFam" id="1.10.287.130:FF:000001">
    <property type="entry name" value="Two-component sensor histidine kinase"/>
    <property type="match status" value="1"/>
</dbReference>
<evidence type="ECO:0000313" key="14">
    <source>
        <dbReference type="EMBL" id="SHK73790.1"/>
    </source>
</evidence>
<dbReference type="Proteomes" id="UP000184474">
    <property type="component" value="Unassembled WGS sequence"/>
</dbReference>
<keyword evidence="8 11" id="KW-1133">Transmembrane helix</keyword>
<evidence type="ECO:0000256" key="10">
    <source>
        <dbReference type="ARBA" id="ARBA00023136"/>
    </source>
</evidence>
<dbReference type="InterPro" id="IPR004358">
    <property type="entry name" value="Sig_transdc_His_kin-like_C"/>
</dbReference>
<dbReference type="EC" id="2.7.13.3" evidence="3"/>
<keyword evidence="15" id="KW-1185">Reference proteome</keyword>
<evidence type="ECO:0000256" key="11">
    <source>
        <dbReference type="SAM" id="Phobius"/>
    </source>
</evidence>
<dbReference type="PROSITE" id="PS50885">
    <property type="entry name" value="HAMP"/>
    <property type="match status" value="1"/>
</dbReference>
<dbReference type="SMART" id="SM00304">
    <property type="entry name" value="HAMP"/>
    <property type="match status" value="1"/>
</dbReference>
<evidence type="ECO:0000256" key="3">
    <source>
        <dbReference type="ARBA" id="ARBA00012438"/>
    </source>
</evidence>
<keyword evidence="10 11" id="KW-0472">Membrane</keyword>
<gene>
    <name evidence="14" type="ORF">SAMN04488028_10831</name>
</gene>
<evidence type="ECO:0000256" key="8">
    <source>
        <dbReference type="ARBA" id="ARBA00022989"/>
    </source>
</evidence>
<dbReference type="AlphaFoldDB" id="A0A1M6UX77"/>
<dbReference type="InterPro" id="IPR036890">
    <property type="entry name" value="HATPase_C_sf"/>
</dbReference>
<comment type="subcellular location">
    <subcellularLocation>
        <location evidence="2">Membrane</location>
    </subcellularLocation>
</comment>
<evidence type="ECO:0000259" key="12">
    <source>
        <dbReference type="PROSITE" id="PS50109"/>
    </source>
</evidence>
<dbReference type="SMART" id="SM00388">
    <property type="entry name" value="HisKA"/>
    <property type="match status" value="1"/>
</dbReference>